<accession>K1PS03</accession>
<dbReference type="InParanoid" id="K1PS03"/>
<dbReference type="AlphaFoldDB" id="K1PS03"/>
<organism evidence="1">
    <name type="scientific">Magallana gigas</name>
    <name type="common">Pacific oyster</name>
    <name type="synonym">Crassostrea gigas</name>
    <dbReference type="NCBI Taxonomy" id="29159"/>
    <lineage>
        <taxon>Eukaryota</taxon>
        <taxon>Metazoa</taxon>
        <taxon>Spiralia</taxon>
        <taxon>Lophotrochozoa</taxon>
        <taxon>Mollusca</taxon>
        <taxon>Bivalvia</taxon>
        <taxon>Autobranchia</taxon>
        <taxon>Pteriomorphia</taxon>
        <taxon>Ostreida</taxon>
        <taxon>Ostreoidea</taxon>
        <taxon>Ostreidae</taxon>
        <taxon>Magallana</taxon>
    </lineage>
</organism>
<reference evidence="1" key="1">
    <citation type="journal article" date="2012" name="Nature">
        <title>The oyster genome reveals stress adaptation and complexity of shell formation.</title>
        <authorList>
            <person name="Zhang G."/>
            <person name="Fang X."/>
            <person name="Guo X."/>
            <person name="Li L."/>
            <person name="Luo R."/>
            <person name="Xu F."/>
            <person name="Yang P."/>
            <person name="Zhang L."/>
            <person name="Wang X."/>
            <person name="Qi H."/>
            <person name="Xiong Z."/>
            <person name="Que H."/>
            <person name="Xie Y."/>
            <person name="Holland P.W."/>
            <person name="Paps J."/>
            <person name="Zhu Y."/>
            <person name="Wu F."/>
            <person name="Chen Y."/>
            <person name="Wang J."/>
            <person name="Peng C."/>
            <person name="Meng J."/>
            <person name="Yang L."/>
            <person name="Liu J."/>
            <person name="Wen B."/>
            <person name="Zhang N."/>
            <person name="Huang Z."/>
            <person name="Zhu Q."/>
            <person name="Feng Y."/>
            <person name="Mount A."/>
            <person name="Hedgecock D."/>
            <person name="Xu Z."/>
            <person name="Liu Y."/>
            <person name="Domazet-Loso T."/>
            <person name="Du Y."/>
            <person name="Sun X."/>
            <person name="Zhang S."/>
            <person name="Liu B."/>
            <person name="Cheng P."/>
            <person name="Jiang X."/>
            <person name="Li J."/>
            <person name="Fan D."/>
            <person name="Wang W."/>
            <person name="Fu W."/>
            <person name="Wang T."/>
            <person name="Wang B."/>
            <person name="Zhang J."/>
            <person name="Peng Z."/>
            <person name="Li Y."/>
            <person name="Li N."/>
            <person name="Wang J."/>
            <person name="Chen M."/>
            <person name="He Y."/>
            <person name="Tan F."/>
            <person name="Song X."/>
            <person name="Zheng Q."/>
            <person name="Huang R."/>
            <person name="Yang H."/>
            <person name="Du X."/>
            <person name="Chen L."/>
            <person name="Yang M."/>
            <person name="Gaffney P.M."/>
            <person name="Wang S."/>
            <person name="Luo L."/>
            <person name="She Z."/>
            <person name="Ming Y."/>
            <person name="Huang W."/>
            <person name="Zhang S."/>
            <person name="Huang B."/>
            <person name="Zhang Y."/>
            <person name="Qu T."/>
            <person name="Ni P."/>
            <person name="Miao G."/>
            <person name="Wang J."/>
            <person name="Wang Q."/>
            <person name="Steinberg C.E."/>
            <person name="Wang H."/>
            <person name="Li N."/>
            <person name="Qian L."/>
            <person name="Zhang G."/>
            <person name="Li Y."/>
            <person name="Yang H."/>
            <person name="Liu X."/>
            <person name="Wang J."/>
            <person name="Yin Y."/>
            <person name="Wang J."/>
        </authorList>
    </citation>
    <scope>NUCLEOTIDE SEQUENCE [LARGE SCALE GENOMIC DNA]</scope>
    <source>
        <strain evidence="1">05x7-T-G4-1.051#20</strain>
    </source>
</reference>
<evidence type="ECO:0008006" key="2">
    <source>
        <dbReference type="Google" id="ProtNLM"/>
    </source>
</evidence>
<dbReference type="EMBL" id="JH818766">
    <property type="protein sequence ID" value="EKC27027.1"/>
    <property type="molecule type" value="Genomic_DNA"/>
</dbReference>
<sequence length="186" mass="20088">MRGSTIGKNTGLGKRDVTNCYECCPETNHTLTTPPCNAKLCGIHERSEPKCYMCDDVIQPENCRTTGYCDLDEQCFTEKLTNHATGEIRYKLGCQRKALLGPQLGVGPNGITLGNQTSLTLTADVTSFGAYTCTATNINGFVTAKGYISPIACIPTPELNIVSLNQTLGCLRKSPTSREPLLVVGY</sequence>
<dbReference type="HOGENOM" id="CLU_1455765_0_0_1"/>
<proteinExistence type="predicted"/>
<name>K1PS03_MAGGI</name>
<gene>
    <name evidence="1" type="ORF">CGI_10004758</name>
</gene>
<evidence type="ECO:0000313" key="1">
    <source>
        <dbReference type="EMBL" id="EKC27027.1"/>
    </source>
</evidence>
<protein>
    <recommendedName>
        <fullName evidence="2">Ig-like domain-containing protein</fullName>
    </recommendedName>
</protein>